<dbReference type="Proteomes" id="UP000178912">
    <property type="component" value="Unassembled WGS sequence"/>
</dbReference>
<reference evidence="2" key="1">
    <citation type="submission" date="2016-03" db="EMBL/GenBank/DDBJ databases">
        <authorList>
            <person name="Guldener U."/>
        </authorList>
    </citation>
    <scope>NUCLEOTIDE SEQUENCE [LARGE SCALE GENOMIC DNA]</scope>
    <source>
        <strain evidence="2">04CH-RAC-A.6.1</strain>
    </source>
</reference>
<name>A0A1E1LBA1_9HELO</name>
<dbReference type="AlphaFoldDB" id="A0A1E1LBA1"/>
<protein>
    <submittedName>
        <fullName evidence="1">Uncharacterized protein</fullName>
    </submittedName>
</protein>
<dbReference type="OrthoDB" id="3559699at2759"/>
<accession>A0A1E1LBA1</accession>
<proteinExistence type="predicted"/>
<sequence length="334" mass="37542">MADHLKDRDSSSTNTMAKIQVALPVSTAAEESKIRLISKPDLLGHFVVCLPDSHKDKHTQMEGSEHSLNAIGGYVTISDKGHSSVFDWSDSANQCRHWVAMTKNCAVKISPVTEGTQILLVYELIITKRIGDGLGSGNIIDPKLSPLYQGVKIGGTLGYHCRHSYSHTSTKMGKRLPFALRGIDMVFYSVFKSLGLNVQVRHILDPGDIHMVLENRFEKEFGDGCNVYDDYGEYEEWMAERGRCQGAKIREDFPWALIFTWPMEERHGDTFLNSPYSGGKKPRELAVVMMEDSSEEDMMYEGYSDRHSQSSEKLHSLVGKLVHVPKLAHIVMDF</sequence>
<evidence type="ECO:0000313" key="2">
    <source>
        <dbReference type="Proteomes" id="UP000178912"/>
    </source>
</evidence>
<organism evidence="1 2">
    <name type="scientific">Rhynchosporium agropyri</name>
    <dbReference type="NCBI Taxonomy" id="914238"/>
    <lineage>
        <taxon>Eukaryota</taxon>
        <taxon>Fungi</taxon>
        <taxon>Dikarya</taxon>
        <taxon>Ascomycota</taxon>
        <taxon>Pezizomycotina</taxon>
        <taxon>Leotiomycetes</taxon>
        <taxon>Helotiales</taxon>
        <taxon>Ploettnerulaceae</taxon>
        <taxon>Rhynchosporium</taxon>
    </lineage>
</organism>
<keyword evidence="2" id="KW-1185">Reference proteome</keyword>
<evidence type="ECO:0000313" key="1">
    <source>
        <dbReference type="EMBL" id="CZT07795.1"/>
    </source>
</evidence>
<gene>
    <name evidence="1" type="ORF">RAG0_13110</name>
</gene>
<dbReference type="EMBL" id="FJUX01000099">
    <property type="protein sequence ID" value="CZT07795.1"/>
    <property type="molecule type" value="Genomic_DNA"/>
</dbReference>